<dbReference type="EMBL" id="AP019798">
    <property type="protein sequence ID" value="BBL87584.1"/>
    <property type="molecule type" value="Genomic_DNA"/>
</dbReference>
<dbReference type="AlphaFoldDB" id="A0A510I1W0"/>
<organism evidence="1 2">
    <name type="scientific">Vibrio rotiferianus</name>
    <dbReference type="NCBI Taxonomy" id="190895"/>
    <lineage>
        <taxon>Bacteria</taxon>
        <taxon>Pseudomonadati</taxon>
        <taxon>Pseudomonadota</taxon>
        <taxon>Gammaproteobacteria</taxon>
        <taxon>Vibrionales</taxon>
        <taxon>Vibrionaceae</taxon>
        <taxon>Vibrio</taxon>
    </lineage>
</organism>
<dbReference type="Proteomes" id="UP000315115">
    <property type="component" value="Chromosome 1"/>
</dbReference>
<sequence>MFELLQLWFFGIVNASFEQVAGTLYPIRMLVFESDSTIYERTYTNAEVELNICSKTSINGGGKNLGWDEVLTTNSNLDVYKPLLNVFI</sequence>
<gene>
    <name evidence="1" type="ORF">VroAM7_02370</name>
</gene>
<name>A0A510I1W0_9VIBR</name>
<protein>
    <submittedName>
        <fullName evidence="1">Uncharacterized protein</fullName>
    </submittedName>
</protein>
<proteinExistence type="predicted"/>
<evidence type="ECO:0000313" key="1">
    <source>
        <dbReference type="EMBL" id="BBL87584.1"/>
    </source>
</evidence>
<evidence type="ECO:0000313" key="2">
    <source>
        <dbReference type="Proteomes" id="UP000315115"/>
    </source>
</evidence>
<accession>A0A510I1W0</accession>
<reference evidence="2" key="1">
    <citation type="submission" date="2019-07" db="EMBL/GenBank/DDBJ databases">
        <title>Complete Genome Sequences of Vibrion rotiferianus strain AM7.</title>
        <authorList>
            <person name="Miyazaki K."/>
            <person name="Wiseschart A."/>
            <person name="Pootanakit K."/>
            <person name="Ishimori K."/>
            <person name="Kitahara K."/>
        </authorList>
    </citation>
    <scope>NUCLEOTIDE SEQUENCE [LARGE SCALE GENOMIC DNA]</scope>
    <source>
        <strain evidence="2">AM7</strain>
    </source>
</reference>